<comment type="caution">
    <text evidence="3">The sequence shown here is derived from an EMBL/GenBank/DDBJ whole genome shotgun (WGS) entry which is preliminary data.</text>
</comment>
<feature type="region of interest" description="Disordered" evidence="1">
    <location>
        <begin position="1"/>
        <end position="45"/>
    </location>
</feature>
<feature type="region of interest" description="Disordered" evidence="1">
    <location>
        <begin position="103"/>
        <end position="185"/>
    </location>
</feature>
<keyword evidence="2" id="KW-0812">Transmembrane</keyword>
<keyword evidence="2" id="KW-0472">Membrane</keyword>
<feature type="compositionally biased region" description="Polar residues" evidence="1">
    <location>
        <begin position="103"/>
        <end position="113"/>
    </location>
</feature>
<protein>
    <submittedName>
        <fullName evidence="3">Uncharacterized protein</fullName>
    </submittedName>
</protein>
<feature type="compositionally biased region" description="Polar residues" evidence="1">
    <location>
        <begin position="28"/>
        <end position="45"/>
    </location>
</feature>
<name>A0AAU9LBM5_9ASTR</name>
<feature type="transmembrane region" description="Helical" evidence="2">
    <location>
        <begin position="252"/>
        <end position="285"/>
    </location>
</feature>
<organism evidence="3 4">
    <name type="scientific">Lactuca virosa</name>
    <dbReference type="NCBI Taxonomy" id="75947"/>
    <lineage>
        <taxon>Eukaryota</taxon>
        <taxon>Viridiplantae</taxon>
        <taxon>Streptophyta</taxon>
        <taxon>Embryophyta</taxon>
        <taxon>Tracheophyta</taxon>
        <taxon>Spermatophyta</taxon>
        <taxon>Magnoliopsida</taxon>
        <taxon>eudicotyledons</taxon>
        <taxon>Gunneridae</taxon>
        <taxon>Pentapetalae</taxon>
        <taxon>asterids</taxon>
        <taxon>campanulids</taxon>
        <taxon>Asterales</taxon>
        <taxon>Asteraceae</taxon>
        <taxon>Cichorioideae</taxon>
        <taxon>Cichorieae</taxon>
        <taxon>Lactucinae</taxon>
        <taxon>Lactuca</taxon>
    </lineage>
</organism>
<feature type="compositionally biased region" description="Polar residues" evidence="1">
    <location>
        <begin position="161"/>
        <end position="180"/>
    </location>
</feature>
<proteinExistence type="predicted"/>
<keyword evidence="2" id="KW-1133">Transmembrane helix</keyword>
<accession>A0AAU9LBM5</accession>
<evidence type="ECO:0000256" key="2">
    <source>
        <dbReference type="SAM" id="Phobius"/>
    </source>
</evidence>
<sequence>MQVKMSSDHQHTRGFQPPCTVEELHRQPPSSTNGNNHPDSTTLRLPHTSSLMAPVVVTNDPESPIADVHGGGIFTIPTTSSQDAVTDTTTITVINIHHSLRLSDTNSSSNQDSPITIITTPPKVPEPPRRNILLRRSHFDPITSDYQDPEKNKSPPARVSSPPNSRTSTPGSSTRKQIPQSMLRKMSDKVREIKQRFWDVIRQSEEHVEDDNPHQAMVDHEKDEYLLLERLDDGGCLLRWSCGNGKGMCMDVVFFLCVFLTFSVIFIIGLTICFMLFSIVFRYVFHTLH</sequence>
<evidence type="ECO:0000256" key="1">
    <source>
        <dbReference type="SAM" id="MobiDB-lite"/>
    </source>
</evidence>
<gene>
    <name evidence="3" type="ORF">LVIROSA_LOCUS1313</name>
</gene>
<dbReference type="AlphaFoldDB" id="A0AAU9LBM5"/>
<evidence type="ECO:0000313" key="3">
    <source>
        <dbReference type="EMBL" id="CAH1413348.1"/>
    </source>
</evidence>
<reference evidence="3 4" key="1">
    <citation type="submission" date="2022-01" db="EMBL/GenBank/DDBJ databases">
        <authorList>
            <person name="Xiong W."/>
            <person name="Schranz E."/>
        </authorList>
    </citation>
    <scope>NUCLEOTIDE SEQUENCE [LARGE SCALE GENOMIC DNA]</scope>
</reference>
<feature type="compositionally biased region" description="Basic and acidic residues" evidence="1">
    <location>
        <begin position="1"/>
        <end position="11"/>
    </location>
</feature>
<keyword evidence="4" id="KW-1185">Reference proteome</keyword>
<evidence type="ECO:0000313" key="4">
    <source>
        <dbReference type="Proteomes" id="UP001157418"/>
    </source>
</evidence>
<dbReference type="EMBL" id="CAKMRJ010000001">
    <property type="protein sequence ID" value="CAH1413348.1"/>
    <property type="molecule type" value="Genomic_DNA"/>
</dbReference>
<dbReference type="Proteomes" id="UP001157418">
    <property type="component" value="Unassembled WGS sequence"/>
</dbReference>